<sequence length="66" mass="7184">MNEFDSLKGIAKPARRALAGAGYERLEQLTKVTEAELLRLHGMGPRAIEQIRQALAEKGLSFASSS</sequence>
<gene>
    <name evidence="1" type="ORF">KHA97_14260</name>
</gene>
<dbReference type="EMBL" id="JAGYPG010000002">
    <property type="protein sequence ID" value="MBS4196227.1"/>
    <property type="molecule type" value="Genomic_DNA"/>
</dbReference>
<dbReference type="Proteomes" id="UP000681414">
    <property type="component" value="Unassembled WGS sequence"/>
</dbReference>
<dbReference type="SUPFAM" id="SSF47789">
    <property type="entry name" value="C-terminal domain of RNA polymerase alpha subunit"/>
    <property type="match status" value="1"/>
</dbReference>
<keyword evidence="2" id="KW-1185">Reference proteome</keyword>
<dbReference type="Gene3D" id="1.10.150.20">
    <property type="entry name" value="5' to 3' exonuclease, C-terminal subdomain"/>
    <property type="match status" value="1"/>
</dbReference>
<reference evidence="1 2" key="1">
    <citation type="submission" date="2021-05" db="EMBL/GenBank/DDBJ databases">
        <title>Novel Bacillus species.</title>
        <authorList>
            <person name="Liu G."/>
        </authorList>
    </citation>
    <scope>NUCLEOTIDE SEQUENCE [LARGE SCALE GENOMIC DNA]</scope>
    <source>
        <strain evidence="2">FJAT-49780</strain>
    </source>
</reference>
<protein>
    <submittedName>
        <fullName evidence="1">DNA-binding protein</fullName>
    </submittedName>
</protein>
<keyword evidence="1" id="KW-0238">DNA-binding</keyword>
<evidence type="ECO:0000313" key="2">
    <source>
        <dbReference type="Proteomes" id="UP000681414"/>
    </source>
</evidence>
<dbReference type="AlphaFoldDB" id="A0A942TGN1"/>
<evidence type="ECO:0000313" key="1">
    <source>
        <dbReference type="EMBL" id="MBS4196227.1"/>
    </source>
</evidence>
<organism evidence="1 2">
    <name type="scientific">Lederbergia citri</name>
    <dbReference type="NCBI Taxonomy" id="2833580"/>
    <lineage>
        <taxon>Bacteria</taxon>
        <taxon>Bacillati</taxon>
        <taxon>Bacillota</taxon>
        <taxon>Bacilli</taxon>
        <taxon>Bacillales</taxon>
        <taxon>Bacillaceae</taxon>
        <taxon>Lederbergia</taxon>
    </lineage>
</organism>
<accession>A0A942TGN1</accession>
<name>A0A942TGN1_9BACI</name>
<proteinExistence type="predicted"/>
<dbReference type="GO" id="GO:0003677">
    <property type="term" value="F:DNA binding"/>
    <property type="evidence" value="ECO:0007669"/>
    <property type="project" value="UniProtKB-KW"/>
</dbReference>
<comment type="caution">
    <text evidence="1">The sequence shown here is derived from an EMBL/GenBank/DDBJ whole genome shotgun (WGS) entry which is preliminary data.</text>
</comment>